<name>A0AAN6JQ00_9BASI</name>
<keyword evidence="1" id="KW-0732">Signal</keyword>
<accession>A0AAN6JQ00</accession>
<feature type="signal peptide" evidence="1">
    <location>
        <begin position="1"/>
        <end position="19"/>
    </location>
</feature>
<sequence>MRTTLSIAALSALAASSAASVISERATTCSSANQFNCTGQVIVGNLYVRKPDHQVPIAGFSKDSTLSPYPFLTTRFHGVNTSYTRQFAFQVCDSLTKKNSGDQTVKVGFLSPNLHRSKAVSIDRTNGTPGHPFQSLIDLPKHDTCLDGTAVQQLWHLYPNQSLAITGVAPGSAVSGGYGFGPVVTSSSNGQNEFVGVQFTNKSGYNPDGLVNPFGYALELQARES</sequence>
<organism evidence="2 3">
    <name type="scientific">Tilletia horrida</name>
    <dbReference type="NCBI Taxonomy" id="155126"/>
    <lineage>
        <taxon>Eukaryota</taxon>
        <taxon>Fungi</taxon>
        <taxon>Dikarya</taxon>
        <taxon>Basidiomycota</taxon>
        <taxon>Ustilaginomycotina</taxon>
        <taxon>Exobasidiomycetes</taxon>
        <taxon>Tilletiales</taxon>
        <taxon>Tilletiaceae</taxon>
        <taxon>Tilletia</taxon>
    </lineage>
</organism>
<gene>
    <name evidence="2" type="ORF">OC846_004943</name>
</gene>
<evidence type="ECO:0000256" key="1">
    <source>
        <dbReference type="SAM" id="SignalP"/>
    </source>
</evidence>
<comment type="caution">
    <text evidence="2">The sequence shown here is derived from an EMBL/GenBank/DDBJ whole genome shotgun (WGS) entry which is preliminary data.</text>
</comment>
<dbReference type="EMBL" id="JAPDMZ010000167">
    <property type="protein sequence ID" value="KAK0547244.1"/>
    <property type="molecule type" value="Genomic_DNA"/>
</dbReference>
<keyword evidence="3" id="KW-1185">Reference proteome</keyword>
<feature type="chain" id="PRO_5042894681" evidence="1">
    <location>
        <begin position="20"/>
        <end position="225"/>
    </location>
</feature>
<dbReference type="Proteomes" id="UP001176517">
    <property type="component" value="Unassembled WGS sequence"/>
</dbReference>
<protein>
    <submittedName>
        <fullName evidence="2">Uncharacterized protein</fullName>
    </submittedName>
</protein>
<reference evidence="2" key="1">
    <citation type="journal article" date="2023" name="PhytoFront">
        <title>Draft Genome Resources of Seven Strains of Tilletia horrida, Causal Agent of Kernel Smut of Rice.</title>
        <authorList>
            <person name="Khanal S."/>
            <person name="Antony Babu S."/>
            <person name="Zhou X.G."/>
        </authorList>
    </citation>
    <scope>NUCLEOTIDE SEQUENCE</scope>
    <source>
        <strain evidence="2">TX6</strain>
    </source>
</reference>
<dbReference type="AlphaFoldDB" id="A0AAN6JQ00"/>
<evidence type="ECO:0000313" key="2">
    <source>
        <dbReference type="EMBL" id="KAK0547244.1"/>
    </source>
</evidence>
<evidence type="ECO:0000313" key="3">
    <source>
        <dbReference type="Proteomes" id="UP001176517"/>
    </source>
</evidence>
<proteinExistence type="predicted"/>